<evidence type="ECO:0000256" key="1">
    <source>
        <dbReference type="ARBA" id="ARBA00004141"/>
    </source>
</evidence>
<keyword evidence="10 11" id="KW-0472">Membrane</keyword>
<keyword evidence="9 11" id="KW-1133">Transmembrane helix</keyword>
<evidence type="ECO:0000256" key="7">
    <source>
        <dbReference type="ARBA" id="ARBA00022801"/>
    </source>
</evidence>
<evidence type="ECO:0000256" key="4">
    <source>
        <dbReference type="ARBA" id="ARBA00022640"/>
    </source>
</evidence>
<dbReference type="GO" id="GO:0006508">
    <property type="term" value="P:proteolysis"/>
    <property type="evidence" value="ECO:0007669"/>
    <property type="project" value="UniProtKB-KW"/>
</dbReference>
<evidence type="ECO:0000256" key="11">
    <source>
        <dbReference type="SAM" id="Phobius"/>
    </source>
</evidence>
<dbReference type="Pfam" id="PF02163">
    <property type="entry name" value="Peptidase_M50"/>
    <property type="match status" value="1"/>
</dbReference>
<name>A0A381THL1_9ZZZZ</name>
<evidence type="ECO:0000256" key="2">
    <source>
        <dbReference type="ARBA" id="ARBA00004229"/>
    </source>
</evidence>
<dbReference type="InterPro" id="IPR044838">
    <property type="entry name" value="EGY1-like"/>
</dbReference>
<dbReference type="GO" id="GO:0008233">
    <property type="term" value="F:peptidase activity"/>
    <property type="evidence" value="ECO:0007669"/>
    <property type="project" value="UniProtKB-KW"/>
</dbReference>
<proteinExistence type="predicted"/>
<organism evidence="13">
    <name type="scientific">marine metagenome</name>
    <dbReference type="NCBI Taxonomy" id="408172"/>
    <lineage>
        <taxon>unclassified sequences</taxon>
        <taxon>metagenomes</taxon>
        <taxon>ecological metagenomes</taxon>
    </lineage>
</organism>
<feature type="transmembrane region" description="Helical" evidence="11">
    <location>
        <begin position="208"/>
        <end position="229"/>
    </location>
</feature>
<dbReference type="GO" id="GO:0016020">
    <property type="term" value="C:membrane"/>
    <property type="evidence" value="ECO:0007669"/>
    <property type="project" value="UniProtKB-SubCell"/>
</dbReference>
<keyword evidence="8" id="KW-0809">Transit peptide</keyword>
<feature type="domain" description="Peptidase M50" evidence="12">
    <location>
        <begin position="88"/>
        <end position="260"/>
    </location>
</feature>
<feature type="transmembrane region" description="Helical" evidence="11">
    <location>
        <begin position="115"/>
        <end position="136"/>
    </location>
</feature>
<keyword evidence="6 11" id="KW-0812">Transmembrane</keyword>
<sequence length="328" mass="36205">MSFESAQLPEPTRIEERLSNLGSPQLTELPTRRIKKPKRWIHLSLFLLTLVTTTLAGSAHYLGFHSNFGLNQVTFSWTTLLIGGGWYSFTLLSILGAHEFGHYFACRYYRINASLPYFIPAPLPLTGTLGALIRIREPIPVKPILFDIGVAGPIAGFIVACPALLIGIAFSRVTELPADFSGLSLGEPLLFQFATWLFWGSIADGHSLNLHPMAFAAWFGLLATALNLFPAGQLDGGHISYAAFGKKSVLVTYGTVVLTILLAFWSRSWLLWGFLMIAMLVLSGPKHPRTQDEDVPLDDTRRIVAYVALVIFLVCFTPAPIEVFQLIN</sequence>
<dbReference type="InterPro" id="IPR008915">
    <property type="entry name" value="Peptidase_M50"/>
</dbReference>
<gene>
    <name evidence="13" type="ORF">METZ01_LOCUS67892</name>
</gene>
<feature type="transmembrane region" description="Helical" evidence="11">
    <location>
        <begin position="182"/>
        <end position="202"/>
    </location>
</feature>
<feature type="transmembrane region" description="Helical" evidence="11">
    <location>
        <begin position="148"/>
        <end position="170"/>
    </location>
</feature>
<evidence type="ECO:0000313" key="13">
    <source>
        <dbReference type="EMBL" id="SVA15038.1"/>
    </source>
</evidence>
<feature type="transmembrane region" description="Helical" evidence="11">
    <location>
        <begin position="303"/>
        <end position="324"/>
    </location>
</feature>
<evidence type="ECO:0000256" key="10">
    <source>
        <dbReference type="ARBA" id="ARBA00023136"/>
    </source>
</evidence>
<dbReference type="PANTHER" id="PTHR31412:SF0">
    <property type="entry name" value="ZINC METALLOPROTEASE EGY1, CHLOROPLASTIC-RELATED"/>
    <property type="match status" value="1"/>
</dbReference>
<feature type="transmembrane region" description="Helical" evidence="11">
    <location>
        <begin position="74"/>
        <end position="95"/>
    </location>
</feature>
<feature type="transmembrane region" description="Helical" evidence="11">
    <location>
        <begin position="250"/>
        <end position="283"/>
    </location>
</feature>
<protein>
    <recommendedName>
        <fullName evidence="12">Peptidase M50 domain-containing protein</fullName>
    </recommendedName>
</protein>
<evidence type="ECO:0000259" key="12">
    <source>
        <dbReference type="Pfam" id="PF02163"/>
    </source>
</evidence>
<dbReference type="GO" id="GO:0009507">
    <property type="term" value="C:chloroplast"/>
    <property type="evidence" value="ECO:0007669"/>
    <property type="project" value="UniProtKB-SubCell"/>
</dbReference>
<evidence type="ECO:0000256" key="6">
    <source>
        <dbReference type="ARBA" id="ARBA00022692"/>
    </source>
</evidence>
<feature type="transmembrane region" description="Helical" evidence="11">
    <location>
        <begin position="40"/>
        <end position="62"/>
    </location>
</feature>
<keyword evidence="4" id="KW-0934">Plastid</keyword>
<evidence type="ECO:0000256" key="9">
    <source>
        <dbReference type="ARBA" id="ARBA00022989"/>
    </source>
</evidence>
<evidence type="ECO:0000256" key="3">
    <source>
        <dbReference type="ARBA" id="ARBA00022528"/>
    </source>
</evidence>
<keyword evidence="5" id="KW-0645">Protease</keyword>
<dbReference type="CDD" id="cd06160">
    <property type="entry name" value="S2P-M50_like_2"/>
    <property type="match status" value="1"/>
</dbReference>
<keyword evidence="7" id="KW-0378">Hydrolase</keyword>
<evidence type="ECO:0000256" key="8">
    <source>
        <dbReference type="ARBA" id="ARBA00022946"/>
    </source>
</evidence>
<keyword evidence="3" id="KW-0150">Chloroplast</keyword>
<dbReference type="PANTHER" id="PTHR31412">
    <property type="entry name" value="ZINC METALLOPROTEASE EGY1"/>
    <property type="match status" value="1"/>
</dbReference>
<comment type="subcellular location">
    <subcellularLocation>
        <location evidence="1">Membrane</location>
        <topology evidence="1">Multi-pass membrane protein</topology>
    </subcellularLocation>
    <subcellularLocation>
        <location evidence="2">Plastid</location>
        <location evidence="2">Chloroplast</location>
    </subcellularLocation>
</comment>
<reference evidence="13" key="1">
    <citation type="submission" date="2018-05" db="EMBL/GenBank/DDBJ databases">
        <authorList>
            <person name="Lanie J.A."/>
            <person name="Ng W.-L."/>
            <person name="Kazmierczak K.M."/>
            <person name="Andrzejewski T.M."/>
            <person name="Davidsen T.M."/>
            <person name="Wayne K.J."/>
            <person name="Tettelin H."/>
            <person name="Glass J.I."/>
            <person name="Rusch D."/>
            <person name="Podicherti R."/>
            <person name="Tsui H.-C.T."/>
            <person name="Winkler M.E."/>
        </authorList>
    </citation>
    <scope>NUCLEOTIDE SEQUENCE</scope>
</reference>
<dbReference type="AlphaFoldDB" id="A0A381THL1"/>
<dbReference type="EMBL" id="UINC01004535">
    <property type="protein sequence ID" value="SVA15038.1"/>
    <property type="molecule type" value="Genomic_DNA"/>
</dbReference>
<accession>A0A381THL1</accession>
<evidence type="ECO:0000256" key="5">
    <source>
        <dbReference type="ARBA" id="ARBA00022670"/>
    </source>
</evidence>